<comment type="caution">
    <text evidence="2">The sequence shown here is derived from an EMBL/GenBank/DDBJ whole genome shotgun (WGS) entry which is preliminary data.</text>
</comment>
<accession>A0A2P2EBG5</accession>
<dbReference type="SMART" id="SM00530">
    <property type="entry name" value="HTH_XRE"/>
    <property type="match status" value="1"/>
</dbReference>
<dbReference type="Gene3D" id="1.10.260.40">
    <property type="entry name" value="lambda repressor-like DNA-binding domains"/>
    <property type="match status" value="1"/>
</dbReference>
<keyword evidence="3" id="KW-1185">Reference proteome</keyword>
<dbReference type="CDD" id="cd00093">
    <property type="entry name" value="HTH_XRE"/>
    <property type="match status" value="1"/>
</dbReference>
<gene>
    <name evidence="2" type="ORF">PbB2_02083</name>
</gene>
<feature type="domain" description="HTH cro/C1-type" evidence="1">
    <location>
        <begin position="51"/>
        <end position="86"/>
    </location>
</feature>
<evidence type="ECO:0000259" key="1">
    <source>
        <dbReference type="PROSITE" id="PS50943"/>
    </source>
</evidence>
<dbReference type="Pfam" id="PF01381">
    <property type="entry name" value="HTH_3"/>
    <property type="match status" value="1"/>
</dbReference>
<proteinExistence type="predicted"/>
<evidence type="ECO:0000313" key="3">
    <source>
        <dbReference type="Proteomes" id="UP000245086"/>
    </source>
</evidence>
<dbReference type="AlphaFoldDB" id="A0A2P2EBG5"/>
<dbReference type="SUPFAM" id="SSF47413">
    <property type="entry name" value="lambda repressor-like DNA-binding domains"/>
    <property type="match status" value="1"/>
</dbReference>
<dbReference type="GO" id="GO:0003677">
    <property type="term" value="F:DNA binding"/>
    <property type="evidence" value="ECO:0007669"/>
    <property type="project" value="InterPro"/>
</dbReference>
<dbReference type="RefSeq" id="WP_192576289.1">
    <property type="nucleotide sequence ID" value="NZ_BFBR01000006.1"/>
</dbReference>
<reference evidence="2 3" key="1">
    <citation type="journal article" date="2018" name="Genome Announc.">
        <title>Draft Genome Sequence of "Candidatus Phycosocius bacilliformis," an Alphaproteobacterial Ectosymbiont of the Hydrocarbon-Producing Green Alga Botryococcus braunii.</title>
        <authorList>
            <person name="Tanabe Y."/>
            <person name="Yamaguchi H."/>
            <person name="Watanabe M.M."/>
        </authorList>
    </citation>
    <scope>NUCLEOTIDE SEQUENCE [LARGE SCALE GENOMIC DNA]</scope>
    <source>
        <strain evidence="2 3">BOTRYCO-2</strain>
    </source>
</reference>
<sequence>MLVSKTEGTTYPIYFGHSDHRLLRRLPWKAENRTPILEALGSAQVPDAIDVKALREREGLSREDFASIYGLSVDSVRSWERGTVPSRATRAYLAIIAHAPHIVRRGLGVRW</sequence>
<dbReference type="InterPro" id="IPR001387">
    <property type="entry name" value="Cro/C1-type_HTH"/>
</dbReference>
<evidence type="ECO:0000313" key="2">
    <source>
        <dbReference type="EMBL" id="GBF58401.1"/>
    </source>
</evidence>
<name>A0A2P2EBG5_9PROT</name>
<dbReference type="PROSITE" id="PS50943">
    <property type="entry name" value="HTH_CROC1"/>
    <property type="match status" value="1"/>
</dbReference>
<protein>
    <recommendedName>
        <fullName evidence="1">HTH cro/C1-type domain-containing protein</fullName>
    </recommendedName>
</protein>
<dbReference type="EMBL" id="BFBR01000006">
    <property type="protein sequence ID" value="GBF58401.1"/>
    <property type="molecule type" value="Genomic_DNA"/>
</dbReference>
<dbReference type="Proteomes" id="UP000245086">
    <property type="component" value="Unassembled WGS sequence"/>
</dbReference>
<organism evidence="2 3">
    <name type="scientific">Candidatus Phycosocius bacilliformis</name>
    <dbReference type="NCBI Taxonomy" id="1445552"/>
    <lineage>
        <taxon>Bacteria</taxon>
        <taxon>Pseudomonadati</taxon>
        <taxon>Pseudomonadota</taxon>
        <taxon>Alphaproteobacteria</taxon>
        <taxon>Caulobacterales</taxon>
        <taxon>Caulobacterales incertae sedis</taxon>
        <taxon>Candidatus Phycosocius</taxon>
    </lineage>
</organism>
<dbReference type="InterPro" id="IPR010982">
    <property type="entry name" value="Lambda_DNA-bd_dom_sf"/>
</dbReference>